<sequence length="546" mass="62972">MAGKREAPGDLDGGDVTLKKQKMYALNNNNEECEDVKSDGSSEDYLSDDDCSGGDNYYDMQSEPESETYATKAPPKIELLNAEDLQKQMRMEILQVQQKLHVSASVALLLLNHFSWDTHKLCEKYYEDNRDEYFKKHGLPCFSEVENGSGDAKLGILSNDLEIECQICLCPFRVDQSFEYPHCGHQFCSDCIAEYLKTRISENGLQSSIECPESKCNVLLKEDFIKNVIKTDGEAIQRYDLLLINDYVTKNNYLKYCPGERCKVIWKRILDGDTWNFQEVACDCGESYCFSCNHVWHFPLNCKLLELWRKKLSDESENSSWIMANTKPCPKCGSNIQKNGGCNHMTCRKCSHQFCWLCLTDWKDHRDFYYCNRNADPVATEAQDAAKNHLQRFIFANDRYLGHGQSYDLEKNLLAGSLTRMDEIKTVCGMGQLVDASFYVDAIKALLICRKLLQYSFAFVFFLERNSQVEIFETNMINLHEAVEDLSHYLEEDKSIKDLGENKLKVLNLTNFCKHRRKVLIEHVNEGYADGKWNWSFRQDLAPGLK</sequence>
<dbReference type="Pfam" id="PF21235">
    <property type="entry name" value="UBA_ARI1"/>
    <property type="match status" value="1"/>
</dbReference>
<organism evidence="14 15">
    <name type="scientific">Orchesella dallaii</name>
    <dbReference type="NCBI Taxonomy" id="48710"/>
    <lineage>
        <taxon>Eukaryota</taxon>
        <taxon>Metazoa</taxon>
        <taxon>Ecdysozoa</taxon>
        <taxon>Arthropoda</taxon>
        <taxon>Hexapoda</taxon>
        <taxon>Collembola</taxon>
        <taxon>Entomobryomorpha</taxon>
        <taxon>Entomobryoidea</taxon>
        <taxon>Orchesellidae</taxon>
        <taxon>Orchesellinae</taxon>
        <taxon>Orchesella</taxon>
    </lineage>
</organism>
<feature type="compositionally biased region" description="Acidic residues" evidence="11">
    <location>
        <begin position="41"/>
        <end position="52"/>
    </location>
</feature>
<name>A0ABP1QK01_9HEXA</name>
<dbReference type="InterPro" id="IPR044066">
    <property type="entry name" value="TRIAD_supradom"/>
</dbReference>
<dbReference type="PROSITE" id="PS51873">
    <property type="entry name" value="TRIAD"/>
    <property type="match status" value="1"/>
</dbReference>
<accession>A0ABP1QK01</accession>
<keyword evidence="8" id="KW-0833">Ubl conjugation pathway</keyword>
<evidence type="ECO:0000313" key="15">
    <source>
        <dbReference type="Proteomes" id="UP001642540"/>
    </source>
</evidence>
<protein>
    <recommendedName>
        <fullName evidence="3">RBR-type E3 ubiquitin transferase</fullName>
        <ecNumber evidence="3">2.3.2.31</ecNumber>
    </recommendedName>
</protein>
<dbReference type="SMART" id="SM00647">
    <property type="entry name" value="IBR"/>
    <property type="match status" value="2"/>
</dbReference>
<keyword evidence="6" id="KW-0677">Repeat</keyword>
<feature type="region of interest" description="Disordered" evidence="11">
    <location>
        <begin position="30"/>
        <end position="71"/>
    </location>
</feature>
<dbReference type="InterPro" id="IPR002867">
    <property type="entry name" value="IBR_dom"/>
</dbReference>
<dbReference type="SMART" id="SM00184">
    <property type="entry name" value="RING"/>
    <property type="match status" value="2"/>
</dbReference>
<dbReference type="Proteomes" id="UP001642540">
    <property type="component" value="Unassembled WGS sequence"/>
</dbReference>
<evidence type="ECO:0000256" key="7">
    <source>
        <dbReference type="ARBA" id="ARBA00022771"/>
    </source>
</evidence>
<dbReference type="EC" id="2.3.2.31" evidence="3"/>
<evidence type="ECO:0000256" key="3">
    <source>
        <dbReference type="ARBA" id="ARBA00012251"/>
    </source>
</evidence>
<proteinExistence type="inferred from homology"/>
<dbReference type="PROSITE" id="PS50089">
    <property type="entry name" value="ZF_RING_2"/>
    <property type="match status" value="1"/>
</dbReference>
<dbReference type="SUPFAM" id="SSF57850">
    <property type="entry name" value="RING/U-box"/>
    <property type="match status" value="3"/>
</dbReference>
<comment type="caution">
    <text evidence="14">The sequence shown here is derived from an EMBL/GenBank/DDBJ whole genome shotgun (WGS) entry which is preliminary data.</text>
</comment>
<dbReference type="Pfam" id="PF22191">
    <property type="entry name" value="IBR_1"/>
    <property type="match status" value="1"/>
</dbReference>
<keyword evidence="7 10" id="KW-0863">Zinc-finger</keyword>
<dbReference type="InterPro" id="IPR048962">
    <property type="entry name" value="ARIH1-like_UBL"/>
</dbReference>
<keyword evidence="4" id="KW-0808">Transferase</keyword>
<evidence type="ECO:0000256" key="8">
    <source>
        <dbReference type="ARBA" id="ARBA00022786"/>
    </source>
</evidence>
<dbReference type="PROSITE" id="PS00518">
    <property type="entry name" value="ZF_RING_1"/>
    <property type="match status" value="2"/>
</dbReference>
<feature type="domain" description="RING-type" evidence="13">
    <location>
        <begin position="161"/>
        <end position="375"/>
    </location>
</feature>
<dbReference type="InterPro" id="IPR001841">
    <property type="entry name" value="Znf_RING"/>
</dbReference>
<dbReference type="Gene3D" id="1.20.120.1750">
    <property type="match status" value="1"/>
</dbReference>
<evidence type="ECO:0000256" key="10">
    <source>
        <dbReference type="PROSITE-ProRule" id="PRU00175"/>
    </source>
</evidence>
<evidence type="ECO:0000259" key="12">
    <source>
        <dbReference type="PROSITE" id="PS50089"/>
    </source>
</evidence>
<dbReference type="Gene3D" id="3.30.40.10">
    <property type="entry name" value="Zinc/RING finger domain, C3HC4 (zinc finger)"/>
    <property type="match status" value="1"/>
</dbReference>
<evidence type="ECO:0000256" key="5">
    <source>
        <dbReference type="ARBA" id="ARBA00022723"/>
    </source>
</evidence>
<dbReference type="Pfam" id="PF01485">
    <property type="entry name" value="IBR"/>
    <property type="match status" value="1"/>
</dbReference>
<reference evidence="14 15" key="1">
    <citation type="submission" date="2024-08" db="EMBL/GenBank/DDBJ databases">
        <authorList>
            <person name="Cucini C."/>
            <person name="Frati F."/>
        </authorList>
    </citation>
    <scope>NUCLEOTIDE SEQUENCE [LARGE SCALE GENOMIC DNA]</scope>
</reference>
<dbReference type="PANTHER" id="PTHR11685">
    <property type="entry name" value="RBR FAMILY RING FINGER AND IBR DOMAIN-CONTAINING"/>
    <property type="match status" value="1"/>
</dbReference>
<keyword evidence="5" id="KW-0479">Metal-binding</keyword>
<evidence type="ECO:0000256" key="6">
    <source>
        <dbReference type="ARBA" id="ARBA00022737"/>
    </source>
</evidence>
<evidence type="ECO:0000313" key="14">
    <source>
        <dbReference type="EMBL" id="CAL8102317.1"/>
    </source>
</evidence>
<keyword evidence="9" id="KW-0862">Zinc</keyword>
<evidence type="ECO:0000256" key="2">
    <source>
        <dbReference type="ARBA" id="ARBA00005884"/>
    </source>
</evidence>
<evidence type="ECO:0000256" key="11">
    <source>
        <dbReference type="SAM" id="MobiDB-lite"/>
    </source>
</evidence>
<evidence type="ECO:0000256" key="9">
    <source>
        <dbReference type="ARBA" id="ARBA00022833"/>
    </source>
</evidence>
<evidence type="ECO:0000259" key="13">
    <source>
        <dbReference type="PROSITE" id="PS51873"/>
    </source>
</evidence>
<dbReference type="InterPro" id="IPR031127">
    <property type="entry name" value="E3_UB_ligase_RBR"/>
</dbReference>
<keyword evidence="15" id="KW-1185">Reference proteome</keyword>
<comment type="catalytic activity">
    <reaction evidence="1">
        <text>[E2 ubiquitin-conjugating enzyme]-S-ubiquitinyl-L-cysteine + [acceptor protein]-L-lysine = [E2 ubiquitin-conjugating enzyme]-L-cysteine + [acceptor protein]-N(6)-ubiquitinyl-L-lysine.</text>
        <dbReference type="EC" id="2.3.2.31"/>
    </reaction>
</comment>
<evidence type="ECO:0000256" key="1">
    <source>
        <dbReference type="ARBA" id="ARBA00001798"/>
    </source>
</evidence>
<comment type="similarity">
    <text evidence="2">Belongs to the RBR family. Ariadne subfamily.</text>
</comment>
<evidence type="ECO:0000256" key="4">
    <source>
        <dbReference type="ARBA" id="ARBA00022679"/>
    </source>
</evidence>
<dbReference type="InterPro" id="IPR013083">
    <property type="entry name" value="Znf_RING/FYVE/PHD"/>
</dbReference>
<feature type="domain" description="RING-type" evidence="12">
    <location>
        <begin position="165"/>
        <end position="215"/>
    </location>
</feature>
<dbReference type="InterPro" id="IPR017907">
    <property type="entry name" value="Znf_RING_CS"/>
</dbReference>
<dbReference type="EMBL" id="CAXLJM020000033">
    <property type="protein sequence ID" value="CAL8102317.1"/>
    <property type="molecule type" value="Genomic_DNA"/>
</dbReference>
<gene>
    <name evidence="14" type="ORF">ODALV1_LOCUS11112</name>
</gene>